<organism evidence="2 3">
    <name type="scientific">Odobenus rosmarus divergens</name>
    <name type="common">Pacific walrus</name>
    <dbReference type="NCBI Taxonomy" id="9708"/>
    <lineage>
        <taxon>Eukaryota</taxon>
        <taxon>Metazoa</taxon>
        <taxon>Chordata</taxon>
        <taxon>Craniata</taxon>
        <taxon>Vertebrata</taxon>
        <taxon>Euteleostomi</taxon>
        <taxon>Mammalia</taxon>
        <taxon>Eutheria</taxon>
        <taxon>Laurasiatheria</taxon>
        <taxon>Carnivora</taxon>
        <taxon>Caniformia</taxon>
        <taxon>Pinnipedia</taxon>
        <taxon>Odobenidae</taxon>
        <taxon>Odobenus</taxon>
    </lineage>
</organism>
<evidence type="ECO:0000313" key="3">
    <source>
        <dbReference type="RefSeq" id="XP_004396005.1"/>
    </source>
</evidence>
<dbReference type="RefSeq" id="XP_004396005.1">
    <property type="nucleotide sequence ID" value="XM_004395948.1"/>
</dbReference>
<name>A0A9B0G9U5_ODORO</name>
<evidence type="ECO:0000256" key="1">
    <source>
        <dbReference type="SAM" id="MobiDB-lite"/>
    </source>
</evidence>
<dbReference type="AlphaFoldDB" id="A0A9B0G9U5"/>
<dbReference type="Proteomes" id="UP000245340">
    <property type="component" value="Unplaced"/>
</dbReference>
<keyword evidence="2" id="KW-1185">Reference proteome</keyword>
<accession>A0A9B0G9U5</accession>
<protein>
    <submittedName>
        <fullName evidence="3">Uncharacterized protein LOC101365377</fullName>
    </submittedName>
</protein>
<reference evidence="3" key="1">
    <citation type="submission" date="2025-08" db="UniProtKB">
        <authorList>
            <consortium name="RefSeq"/>
        </authorList>
    </citation>
    <scope>IDENTIFICATION</scope>
</reference>
<sequence length="99" mass="10411">MRAAPAPPGLVGPVRAHARCPPEASGCAERARAAGRRTCEVSLEEREGGCAEPAAWGASTPHLEAPCVPAEPAEHPTQVMRNLSRTQRRTPLPLDASIV</sequence>
<evidence type="ECO:0000313" key="2">
    <source>
        <dbReference type="Proteomes" id="UP000245340"/>
    </source>
</evidence>
<proteinExistence type="predicted"/>
<gene>
    <name evidence="3" type="primary">LOC101365377</name>
</gene>
<feature type="region of interest" description="Disordered" evidence="1">
    <location>
        <begin position="68"/>
        <end position="99"/>
    </location>
</feature>